<dbReference type="Gene3D" id="3.30.565.10">
    <property type="entry name" value="Histidine kinase-like ATPase, C-terminal domain"/>
    <property type="match status" value="1"/>
</dbReference>
<proteinExistence type="predicted"/>
<dbReference type="CDD" id="cd00075">
    <property type="entry name" value="HATPase"/>
    <property type="match status" value="1"/>
</dbReference>
<keyword evidence="6" id="KW-0902">Two-component regulatory system</keyword>
<dbReference type="Pfam" id="PF02518">
    <property type="entry name" value="HATPase_c"/>
    <property type="match status" value="1"/>
</dbReference>
<comment type="catalytic activity">
    <reaction evidence="1">
        <text>ATP + protein L-histidine = ADP + protein N-phospho-L-histidine.</text>
        <dbReference type="EC" id="2.7.13.3"/>
    </reaction>
</comment>
<protein>
    <recommendedName>
        <fullName evidence="2">histidine kinase</fullName>
        <ecNumber evidence="2">2.7.13.3</ecNumber>
    </recommendedName>
</protein>
<dbReference type="STRING" id="390235.PputW619_1170"/>
<reference evidence="8" key="1">
    <citation type="submission" date="2008-02" db="EMBL/GenBank/DDBJ databases">
        <title>Complete sequence of Psuedomonas putida W619.</title>
        <authorList>
            <consortium name="US DOE Joint Genome Institute"/>
            <person name="Copeland A."/>
            <person name="Lucas S."/>
            <person name="Lapidus A."/>
            <person name="Barry K."/>
            <person name="Detter J.C."/>
            <person name="Glavina del Rio T."/>
            <person name="Dalin E."/>
            <person name="Tice H."/>
            <person name="Pitluck S."/>
            <person name="Chain P."/>
            <person name="Malfatti S."/>
            <person name="Shin M."/>
            <person name="Vergez L."/>
            <person name="Schmutz J."/>
            <person name="Larimer F."/>
            <person name="Land M."/>
            <person name="Hauser L."/>
            <person name="Kyrpides N."/>
            <person name="Kim E."/>
            <person name="Taghavi S."/>
            <person name="Vangronsveld D."/>
            <person name="van der Lelie D."/>
            <person name="Richardson P."/>
        </authorList>
    </citation>
    <scope>NUCLEOTIDE SEQUENCE</scope>
    <source>
        <strain evidence="8">W619</strain>
    </source>
</reference>
<dbReference type="EMBL" id="CP000949">
    <property type="protein sequence ID" value="ACA71675.1"/>
    <property type="molecule type" value="Genomic_DNA"/>
</dbReference>
<dbReference type="InterPro" id="IPR036097">
    <property type="entry name" value="HisK_dim/P_sf"/>
</dbReference>
<evidence type="ECO:0000256" key="2">
    <source>
        <dbReference type="ARBA" id="ARBA00012438"/>
    </source>
</evidence>
<dbReference type="InterPro" id="IPR036890">
    <property type="entry name" value="HATPase_C_sf"/>
</dbReference>
<dbReference type="CDD" id="cd00082">
    <property type="entry name" value="HisKA"/>
    <property type="match status" value="1"/>
</dbReference>
<dbReference type="PANTHER" id="PTHR43711">
    <property type="entry name" value="TWO-COMPONENT HISTIDINE KINASE"/>
    <property type="match status" value="1"/>
</dbReference>
<evidence type="ECO:0000256" key="5">
    <source>
        <dbReference type="ARBA" id="ARBA00022777"/>
    </source>
</evidence>
<dbReference type="SMART" id="SM00388">
    <property type="entry name" value="HisKA"/>
    <property type="match status" value="1"/>
</dbReference>
<dbReference type="InterPro" id="IPR003018">
    <property type="entry name" value="GAF"/>
</dbReference>
<dbReference type="PROSITE" id="PS50109">
    <property type="entry name" value="HIS_KIN"/>
    <property type="match status" value="1"/>
</dbReference>
<dbReference type="AlphaFoldDB" id="B1J1G3"/>
<dbReference type="SUPFAM" id="SSF55781">
    <property type="entry name" value="GAF domain-like"/>
    <property type="match status" value="1"/>
</dbReference>
<name>B1J1G3_PSEPW</name>
<dbReference type="InterPro" id="IPR050736">
    <property type="entry name" value="Sensor_HK_Regulatory"/>
</dbReference>
<gene>
    <name evidence="8" type="ordered locus">PputW619_1170</name>
</gene>
<keyword evidence="3" id="KW-0597">Phosphoprotein</keyword>
<dbReference type="InterPro" id="IPR003594">
    <property type="entry name" value="HATPase_dom"/>
</dbReference>
<dbReference type="PANTHER" id="PTHR43711:SF1">
    <property type="entry name" value="HISTIDINE KINASE 1"/>
    <property type="match status" value="1"/>
</dbReference>
<dbReference type="SMART" id="SM00065">
    <property type="entry name" value="GAF"/>
    <property type="match status" value="1"/>
</dbReference>
<evidence type="ECO:0000256" key="1">
    <source>
        <dbReference type="ARBA" id="ARBA00000085"/>
    </source>
</evidence>
<dbReference type="Pfam" id="PF01590">
    <property type="entry name" value="GAF"/>
    <property type="match status" value="1"/>
</dbReference>
<organism evidence="8">
    <name type="scientific">Pseudomonas putida (strain W619)</name>
    <dbReference type="NCBI Taxonomy" id="390235"/>
    <lineage>
        <taxon>Bacteria</taxon>
        <taxon>Pseudomonadati</taxon>
        <taxon>Pseudomonadota</taxon>
        <taxon>Gammaproteobacteria</taxon>
        <taxon>Pseudomonadales</taxon>
        <taxon>Pseudomonadaceae</taxon>
        <taxon>Pseudomonas</taxon>
    </lineage>
</organism>
<dbReference type="GO" id="GO:0000155">
    <property type="term" value="F:phosphorelay sensor kinase activity"/>
    <property type="evidence" value="ECO:0007669"/>
    <property type="project" value="InterPro"/>
</dbReference>
<dbReference type="KEGG" id="ppw:PputW619_1170"/>
<sequence length="405" mass="44438">MTNAISTDIATIGRISAVPAILQVICESSGMRFAAVARVTECNWTACAVLDNLGFGLEVGGELEVATTLCHEIRSSHQTIVIDKASEDERYCQHQTPQRYRFESYISVPVFRTDGRFFGTICALDPNPASLKGQAIQPMMESFARLLAIQIESEESVQHTERALREERAMAEVREQFIAVLGHDLRNPLFAITAGAELLTQRLDDDKNRAIARHIHTCGQRASQLVRDVLDFARGRLGSGIPLNLQPCPDLSEGLMHVAAELQHVHPRRQILLQVDDIGGLYCDRERVTQLLSNLIANALTHGAPDGPVTVRAAIADEEFVLSVHNNGHPIAPQTLNQLFQPFTRPLSAAPRQGLGLGLYIANQIALAHGGRMEVISDEQRGTLFSFHLPADALRQMPGPSTISL</sequence>
<dbReference type="Gene3D" id="3.30.450.40">
    <property type="match status" value="1"/>
</dbReference>
<evidence type="ECO:0000259" key="7">
    <source>
        <dbReference type="PROSITE" id="PS50109"/>
    </source>
</evidence>
<dbReference type="Pfam" id="PF00512">
    <property type="entry name" value="HisKA"/>
    <property type="match status" value="1"/>
</dbReference>
<dbReference type="InterPro" id="IPR003661">
    <property type="entry name" value="HisK_dim/P_dom"/>
</dbReference>
<dbReference type="HOGENOM" id="CLU_000445_114_44_6"/>
<dbReference type="SUPFAM" id="SSF55874">
    <property type="entry name" value="ATPase domain of HSP90 chaperone/DNA topoisomerase II/histidine kinase"/>
    <property type="match status" value="1"/>
</dbReference>
<dbReference type="EC" id="2.7.13.3" evidence="2"/>
<keyword evidence="5 8" id="KW-0418">Kinase</keyword>
<evidence type="ECO:0000313" key="8">
    <source>
        <dbReference type="EMBL" id="ACA71675.1"/>
    </source>
</evidence>
<evidence type="ECO:0000256" key="6">
    <source>
        <dbReference type="ARBA" id="ARBA00023012"/>
    </source>
</evidence>
<dbReference type="SUPFAM" id="SSF47384">
    <property type="entry name" value="Homodimeric domain of signal transducing histidine kinase"/>
    <property type="match status" value="1"/>
</dbReference>
<keyword evidence="4" id="KW-0808">Transferase</keyword>
<dbReference type="InterPro" id="IPR029016">
    <property type="entry name" value="GAF-like_dom_sf"/>
</dbReference>
<dbReference type="PRINTS" id="PR00344">
    <property type="entry name" value="BCTRLSENSOR"/>
</dbReference>
<feature type="domain" description="Histidine kinase" evidence="7">
    <location>
        <begin position="180"/>
        <end position="393"/>
    </location>
</feature>
<evidence type="ECO:0000256" key="4">
    <source>
        <dbReference type="ARBA" id="ARBA00022679"/>
    </source>
</evidence>
<evidence type="ECO:0000256" key="3">
    <source>
        <dbReference type="ARBA" id="ARBA00022553"/>
    </source>
</evidence>
<dbReference type="SMART" id="SM00387">
    <property type="entry name" value="HATPase_c"/>
    <property type="match status" value="1"/>
</dbReference>
<dbReference type="Gene3D" id="1.10.287.130">
    <property type="match status" value="1"/>
</dbReference>
<dbReference type="eggNOG" id="COG2205">
    <property type="taxonomic scope" value="Bacteria"/>
</dbReference>
<dbReference type="InterPro" id="IPR005467">
    <property type="entry name" value="His_kinase_dom"/>
</dbReference>
<accession>B1J1G3</accession>
<dbReference type="InterPro" id="IPR004358">
    <property type="entry name" value="Sig_transdc_His_kin-like_C"/>
</dbReference>
<dbReference type="OrthoDB" id="8807260at2"/>